<proteinExistence type="predicted"/>
<dbReference type="AlphaFoldDB" id="A0A553SJ75"/>
<comment type="caution">
    <text evidence="1">The sequence shown here is derived from an EMBL/GenBank/DDBJ whole genome shotgun (WGS) entry which is preliminary data.</text>
</comment>
<name>A0A553SJ75_NIACI</name>
<evidence type="ECO:0000313" key="2">
    <source>
        <dbReference type="Proteomes" id="UP000319837"/>
    </source>
</evidence>
<evidence type="ECO:0000313" key="1">
    <source>
        <dbReference type="EMBL" id="TRZ37036.1"/>
    </source>
</evidence>
<dbReference type="Proteomes" id="UP000319837">
    <property type="component" value="Unassembled WGS sequence"/>
</dbReference>
<reference evidence="2" key="1">
    <citation type="submission" date="2018-10" db="EMBL/GenBank/DDBJ databases">
        <title>FDA dAtabase for Regulatory Grade micrObial Sequences (FDA-ARGOS): Supporting development and validation of Infectious Disease Dx tests.</title>
        <authorList>
            <person name="Minogue T."/>
            <person name="Wolcott M."/>
            <person name="Wasieloski L."/>
            <person name="Aguilar W."/>
            <person name="Moore D."/>
            <person name="Tallon L."/>
            <person name="Sadzewicz L."/>
            <person name="Sengamalay N."/>
            <person name="Ott S."/>
            <person name="Godinez A."/>
            <person name="Nagaraj S."/>
            <person name="Vavikolanu K."/>
            <person name="Vyas G."/>
            <person name="Nadendla S."/>
            <person name="George J."/>
            <person name="Sichtig H."/>
        </authorList>
    </citation>
    <scope>NUCLEOTIDE SEQUENCE [LARGE SCALE GENOMIC DNA]</scope>
    <source>
        <strain evidence="2">FDAARGOS_343</strain>
    </source>
</reference>
<sequence length="193" mass="22861">MKRSFLIALEPSHTLNFMIYLQNIYLQQENAEYRKFPYIKPNVIFHEDFAQHFKELWEELTEKMIEGSAIDSELFVCHKDMFYDRLFIGASKDNEEAYTTIYDSFKVWWESMAGGFSIESSVYNKLDQLYSELTSFPDTTASERLDIKLIYDQCLLGGSVFYRNFAILSIDDFYINYKKIIPKLRQCIADESK</sequence>
<dbReference type="EMBL" id="RIBP01000004">
    <property type="protein sequence ID" value="TRZ37036.1"/>
    <property type="molecule type" value="Genomic_DNA"/>
</dbReference>
<organism evidence="1 2">
    <name type="scientific">Niallia circulans</name>
    <name type="common">Bacillus circulans</name>
    <dbReference type="NCBI Taxonomy" id="1397"/>
    <lineage>
        <taxon>Bacteria</taxon>
        <taxon>Bacillati</taxon>
        <taxon>Bacillota</taxon>
        <taxon>Bacilli</taxon>
        <taxon>Bacillales</taxon>
        <taxon>Bacillaceae</taxon>
        <taxon>Niallia</taxon>
    </lineage>
</organism>
<protein>
    <submittedName>
        <fullName evidence="1">Uncharacterized protein</fullName>
    </submittedName>
</protein>
<dbReference type="RefSeq" id="WP_185765420.1">
    <property type="nucleotide sequence ID" value="NZ_RIBP01000004.1"/>
</dbReference>
<gene>
    <name evidence="1" type="ORF">CEQ21_16225</name>
</gene>
<accession>A0A553SJ75</accession>